<feature type="transmembrane region" description="Helical" evidence="1">
    <location>
        <begin position="179"/>
        <end position="200"/>
    </location>
</feature>
<evidence type="ECO:0000313" key="3">
    <source>
        <dbReference type="Proteomes" id="UP000199662"/>
    </source>
</evidence>
<protein>
    <recommendedName>
        <fullName evidence="4">DUF554 domain-containing protein</fullName>
    </recommendedName>
</protein>
<keyword evidence="1" id="KW-1133">Transmembrane helix</keyword>
<reference evidence="2 3" key="1">
    <citation type="submission" date="2016-10" db="EMBL/GenBank/DDBJ databases">
        <authorList>
            <person name="de Groot N.N."/>
        </authorList>
    </citation>
    <scope>NUCLEOTIDE SEQUENCE [LARGE SCALE GENOMIC DNA]</scope>
    <source>
        <strain evidence="2 3">DSM 2179</strain>
    </source>
</reference>
<evidence type="ECO:0000313" key="2">
    <source>
        <dbReference type="EMBL" id="SEJ73530.1"/>
    </source>
</evidence>
<dbReference type="PANTHER" id="PTHR36111:SF2">
    <property type="entry name" value="INNER MEMBRANE PROTEIN"/>
    <property type="match status" value="1"/>
</dbReference>
<feature type="transmembrane region" description="Helical" evidence="1">
    <location>
        <begin position="56"/>
        <end position="78"/>
    </location>
</feature>
<feature type="transmembrane region" description="Helical" evidence="1">
    <location>
        <begin position="99"/>
        <end position="122"/>
    </location>
</feature>
<dbReference type="Proteomes" id="UP000199662">
    <property type="component" value="Unassembled WGS sequence"/>
</dbReference>
<proteinExistence type="predicted"/>
<dbReference type="STRING" id="84035.SAMN05660742_11565"/>
<dbReference type="InterPro" id="IPR007563">
    <property type="entry name" value="DUF554"/>
</dbReference>
<dbReference type="Pfam" id="PF04474">
    <property type="entry name" value="DUF554"/>
    <property type="match status" value="1"/>
</dbReference>
<feature type="transmembrane region" description="Helical" evidence="1">
    <location>
        <begin position="207"/>
        <end position="225"/>
    </location>
</feature>
<feature type="transmembrane region" description="Helical" evidence="1">
    <location>
        <begin position="33"/>
        <end position="50"/>
    </location>
</feature>
<evidence type="ECO:0000256" key="1">
    <source>
        <dbReference type="SAM" id="Phobius"/>
    </source>
</evidence>
<dbReference type="EMBL" id="FNZK01000015">
    <property type="protein sequence ID" value="SEJ73530.1"/>
    <property type="molecule type" value="Genomic_DNA"/>
</dbReference>
<dbReference type="AlphaFoldDB" id="A0A1H7BH34"/>
<dbReference type="PANTHER" id="PTHR36111">
    <property type="entry name" value="INNER MEMBRANE PROTEIN-RELATED"/>
    <property type="match status" value="1"/>
</dbReference>
<evidence type="ECO:0008006" key="4">
    <source>
        <dbReference type="Google" id="ProtNLM"/>
    </source>
</evidence>
<dbReference type="RefSeq" id="WP_091833110.1">
    <property type="nucleotide sequence ID" value="NZ_FNZK01000015.1"/>
</dbReference>
<accession>A0A1H7BH34</accession>
<keyword evidence="1" id="KW-0812">Transmembrane</keyword>
<name>A0A1H7BH34_9FIRM</name>
<keyword evidence="3" id="KW-1185">Reference proteome</keyword>
<gene>
    <name evidence="2" type="ORF">SAMN05660742_11565</name>
</gene>
<feature type="transmembrane region" description="Helical" evidence="1">
    <location>
        <begin position="6"/>
        <end position="21"/>
    </location>
</feature>
<organism evidence="2 3">
    <name type="scientific">Propionispira arboris</name>
    <dbReference type="NCBI Taxonomy" id="84035"/>
    <lineage>
        <taxon>Bacteria</taxon>
        <taxon>Bacillati</taxon>
        <taxon>Bacillota</taxon>
        <taxon>Negativicutes</taxon>
        <taxon>Selenomonadales</taxon>
        <taxon>Selenomonadaceae</taxon>
        <taxon>Propionispira</taxon>
    </lineage>
</organism>
<sequence>MKGVLVNFLAIITGAFLGLLMKQGIPSRYKKTIMQALGLAVFLIGIKMALVSENIIIVILSLALGALVGEFINIDSILNRFGAKVTEKFGRQYGDVGKGLITASLVFCIGAMAIVGSIQAGLTGDASIIYAKALIDGIAAVIFAATMGIGVAFSAFPVLLYQGAITIGAGFFGDVVSTAMIHELSGVGGILIVAISLSMLEIVNIKTANLLPAIPLAVFFVWLGWL</sequence>
<keyword evidence="1" id="KW-0472">Membrane</keyword>